<keyword evidence="6" id="KW-0436">Ligase</keyword>
<dbReference type="PANTHER" id="PTHR15004">
    <property type="entry name" value="GLUTAMYL-TRNA(GLN) AMIDOTRANSFERASE SUBUNIT C, MITOCHONDRIAL"/>
    <property type="match status" value="1"/>
</dbReference>
<evidence type="ECO:0000256" key="5">
    <source>
        <dbReference type="ARBA" id="ARBA00047913"/>
    </source>
</evidence>
<comment type="catalytic activity">
    <reaction evidence="5 6">
        <text>L-glutamyl-tRNA(Gln) + L-glutamine + ATP + H2O = L-glutaminyl-tRNA(Gln) + L-glutamate + ADP + phosphate + H(+)</text>
        <dbReference type="Rhea" id="RHEA:17521"/>
        <dbReference type="Rhea" id="RHEA-COMP:9681"/>
        <dbReference type="Rhea" id="RHEA-COMP:9684"/>
        <dbReference type="ChEBI" id="CHEBI:15377"/>
        <dbReference type="ChEBI" id="CHEBI:15378"/>
        <dbReference type="ChEBI" id="CHEBI:29985"/>
        <dbReference type="ChEBI" id="CHEBI:30616"/>
        <dbReference type="ChEBI" id="CHEBI:43474"/>
        <dbReference type="ChEBI" id="CHEBI:58359"/>
        <dbReference type="ChEBI" id="CHEBI:78520"/>
        <dbReference type="ChEBI" id="CHEBI:78521"/>
        <dbReference type="ChEBI" id="CHEBI:456216"/>
    </reaction>
</comment>
<dbReference type="InterPro" id="IPR003837">
    <property type="entry name" value="GatC"/>
</dbReference>
<evidence type="ECO:0000256" key="1">
    <source>
        <dbReference type="ARBA" id="ARBA00010757"/>
    </source>
</evidence>
<dbReference type="AlphaFoldDB" id="A0A8J8SGS4"/>
<dbReference type="SUPFAM" id="SSF141000">
    <property type="entry name" value="Glu-tRNAGln amidotransferase C subunit"/>
    <property type="match status" value="1"/>
</dbReference>
<evidence type="ECO:0000256" key="3">
    <source>
        <dbReference type="ARBA" id="ARBA00024799"/>
    </source>
</evidence>
<evidence type="ECO:0000256" key="2">
    <source>
        <dbReference type="ARBA" id="ARBA00011123"/>
    </source>
</evidence>
<comment type="function">
    <text evidence="3 6">Allows the formation of correctly charged Asn-tRNA(Asn) or Gln-tRNA(Gln) through the transamidation of misacylated Asp-tRNA(Asn) or Glu-tRNA(Gln) in organisms which lack either or both of asparaginyl-tRNA or glutaminyl-tRNA synthetases. The reaction takes place in the presence of glutamine and ATP through an activated phospho-Asp-tRNA(Asn) or phospho-Glu-tRNA(Gln).</text>
</comment>
<gene>
    <name evidence="6 7" type="primary">gatC</name>
    <name evidence="7" type="ORF">HZI73_11650</name>
</gene>
<organism evidence="7 8">
    <name type="scientific">Vallitalea pronyensis</name>
    <dbReference type="NCBI Taxonomy" id="1348613"/>
    <lineage>
        <taxon>Bacteria</taxon>
        <taxon>Bacillati</taxon>
        <taxon>Bacillota</taxon>
        <taxon>Clostridia</taxon>
        <taxon>Lachnospirales</taxon>
        <taxon>Vallitaleaceae</taxon>
        <taxon>Vallitalea</taxon>
    </lineage>
</organism>
<dbReference type="GO" id="GO:0006412">
    <property type="term" value="P:translation"/>
    <property type="evidence" value="ECO:0007669"/>
    <property type="project" value="UniProtKB-UniRule"/>
</dbReference>
<keyword evidence="8" id="KW-1185">Reference proteome</keyword>
<reference evidence="7" key="1">
    <citation type="submission" date="2020-07" db="EMBL/GenBank/DDBJ databases">
        <title>Vallitalea pronyensis genome.</title>
        <authorList>
            <person name="Postec A."/>
        </authorList>
    </citation>
    <scope>NUCLEOTIDE SEQUENCE</scope>
    <source>
        <strain evidence="7">FatNI3</strain>
    </source>
</reference>
<comment type="subunit">
    <text evidence="2 6">Heterotrimer of A, B and C subunits.</text>
</comment>
<dbReference type="HAMAP" id="MF_00122">
    <property type="entry name" value="GatC"/>
    <property type="match status" value="1"/>
</dbReference>
<dbReference type="InterPro" id="IPR036113">
    <property type="entry name" value="Asp/Glu-ADT_sf_sub_c"/>
</dbReference>
<evidence type="ECO:0000256" key="6">
    <source>
        <dbReference type="HAMAP-Rule" id="MF_00122"/>
    </source>
</evidence>
<comment type="catalytic activity">
    <reaction evidence="4 6">
        <text>L-aspartyl-tRNA(Asn) + L-glutamine + ATP + H2O = L-asparaginyl-tRNA(Asn) + L-glutamate + ADP + phosphate + 2 H(+)</text>
        <dbReference type="Rhea" id="RHEA:14513"/>
        <dbReference type="Rhea" id="RHEA-COMP:9674"/>
        <dbReference type="Rhea" id="RHEA-COMP:9677"/>
        <dbReference type="ChEBI" id="CHEBI:15377"/>
        <dbReference type="ChEBI" id="CHEBI:15378"/>
        <dbReference type="ChEBI" id="CHEBI:29985"/>
        <dbReference type="ChEBI" id="CHEBI:30616"/>
        <dbReference type="ChEBI" id="CHEBI:43474"/>
        <dbReference type="ChEBI" id="CHEBI:58359"/>
        <dbReference type="ChEBI" id="CHEBI:78515"/>
        <dbReference type="ChEBI" id="CHEBI:78516"/>
        <dbReference type="ChEBI" id="CHEBI:456216"/>
    </reaction>
</comment>
<dbReference type="GO" id="GO:0050567">
    <property type="term" value="F:glutaminyl-tRNA synthase (glutamine-hydrolyzing) activity"/>
    <property type="evidence" value="ECO:0007669"/>
    <property type="project" value="UniProtKB-UniRule"/>
</dbReference>
<keyword evidence="6" id="KW-0648">Protein biosynthesis</keyword>
<dbReference type="EMBL" id="CP058649">
    <property type="protein sequence ID" value="QUI22901.1"/>
    <property type="molecule type" value="Genomic_DNA"/>
</dbReference>
<dbReference type="GO" id="GO:0005524">
    <property type="term" value="F:ATP binding"/>
    <property type="evidence" value="ECO:0007669"/>
    <property type="project" value="UniProtKB-KW"/>
</dbReference>
<dbReference type="EC" id="6.3.5.-" evidence="6"/>
<sequence length="97" mass="11089">MTVKITKEQIEHVANLARLNLTDNEKEQMTKDMVAIINFANQINEQEVENINPTDHVIPITNVFRKDEVHPSNNRDELLINAPSKQHGCFSVPKVVE</sequence>
<name>A0A8J8SGS4_9FIRM</name>
<keyword evidence="6" id="KW-0547">Nucleotide-binding</keyword>
<dbReference type="GO" id="GO:0070681">
    <property type="term" value="P:glutaminyl-tRNAGln biosynthesis via transamidation"/>
    <property type="evidence" value="ECO:0007669"/>
    <property type="project" value="TreeGrafter"/>
</dbReference>
<dbReference type="PANTHER" id="PTHR15004:SF0">
    <property type="entry name" value="GLUTAMYL-TRNA(GLN) AMIDOTRANSFERASE SUBUNIT C, MITOCHONDRIAL"/>
    <property type="match status" value="1"/>
</dbReference>
<keyword evidence="6" id="KW-0067">ATP-binding</keyword>
<evidence type="ECO:0000256" key="4">
    <source>
        <dbReference type="ARBA" id="ARBA00047380"/>
    </source>
</evidence>
<dbReference type="NCBIfam" id="TIGR00135">
    <property type="entry name" value="gatC"/>
    <property type="match status" value="1"/>
</dbReference>
<dbReference type="Pfam" id="PF02686">
    <property type="entry name" value="GatC"/>
    <property type="match status" value="1"/>
</dbReference>
<accession>A0A8J8SGS4</accession>
<evidence type="ECO:0000313" key="8">
    <source>
        <dbReference type="Proteomes" id="UP000683246"/>
    </source>
</evidence>
<protein>
    <recommendedName>
        <fullName evidence="6">Aspartyl/glutamyl-tRNA(Asn/Gln) amidotransferase subunit C</fullName>
        <shortName evidence="6">Asp/Glu-ADT subunit C</shortName>
        <ecNumber evidence="6">6.3.5.-</ecNumber>
    </recommendedName>
</protein>
<dbReference type="KEGG" id="vpy:HZI73_11650"/>
<evidence type="ECO:0000313" key="7">
    <source>
        <dbReference type="EMBL" id="QUI22901.1"/>
    </source>
</evidence>
<comment type="similarity">
    <text evidence="1 6">Belongs to the GatC family.</text>
</comment>
<dbReference type="GO" id="GO:0006450">
    <property type="term" value="P:regulation of translational fidelity"/>
    <property type="evidence" value="ECO:0007669"/>
    <property type="project" value="InterPro"/>
</dbReference>
<dbReference type="Proteomes" id="UP000683246">
    <property type="component" value="Chromosome"/>
</dbReference>
<proteinExistence type="inferred from homology"/>
<dbReference type="Gene3D" id="1.10.20.60">
    <property type="entry name" value="Glu-tRNAGln amidotransferase C subunit, N-terminal domain"/>
    <property type="match status" value="1"/>
</dbReference>